<protein>
    <recommendedName>
        <fullName evidence="1">GPI inositol-deacylase winged helix domain-containing protein</fullName>
    </recommendedName>
</protein>
<dbReference type="PANTHER" id="PTHR10039:SF16">
    <property type="entry name" value="GPI INOSITOL-DEACYLASE"/>
    <property type="match status" value="1"/>
</dbReference>
<sequence length="137" mass="15421">MVSKIKPNHLRDAQAIMRWLLFSVRQLDLKEVAAVVGFELSDGRPGFDKDRFFGNPKAVLDVCGGLVVMSQDRVTLAHLTVREFLLEQASPLHVDERETHSLIARSCLTYLLDELQPRVVAGVGGFPLHEEYPQCHL</sequence>
<reference evidence="3" key="2">
    <citation type="submission" date="2015-01" db="EMBL/GenBank/DDBJ databases">
        <title>Evolutionary Origins and Diversification of the Mycorrhizal Mutualists.</title>
        <authorList>
            <consortium name="DOE Joint Genome Institute"/>
            <consortium name="Mycorrhizal Genomics Consortium"/>
            <person name="Kohler A."/>
            <person name="Kuo A."/>
            <person name="Nagy L.G."/>
            <person name="Floudas D."/>
            <person name="Copeland A."/>
            <person name="Barry K.W."/>
            <person name="Cichocki N."/>
            <person name="Veneault-Fourrey C."/>
            <person name="LaButti K."/>
            <person name="Lindquist E.A."/>
            <person name="Lipzen A."/>
            <person name="Lundell T."/>
            <person name="Morin E."/>
            <person name="Murat C."/>
            <person name="Riley R."/>
            <person name="Ohm R."/>
            <person name="Sun H."/>
            <person name="Tunlid A."/>
            <person name="Henrissat B."/>
            <person name="Grigoriev I.V."/>
            <person name="Hibbett D.S."/>
            <person name="Martin F."/>
        </authorList>
    </citation>
    <scope>NUCLEOTIDE SEQUENCE [LARGE SCALE GENOMIC DNA]</scope>
    <source>
        <strain evidence="3">Ve08.2h10</strain>
    </source>
</reference>
<evidence type="ECO:0000313" key="3">
    <source>
        <dbReference type="Proteomes" id="UP000054538"/>
    </source>
</evidence>
<keyword evidence="3" id="KW-1185">Reference proteome</keyword>
<feature type="domain" description="GPI inositol-deacylase winged helix" evidence="1">
    <location>
        <begin position="11"/>
        <end position="88"/>
    </location>
</feature>
<evidence type="ECO:0000259" key="1">
    <source>
        <dbReference type="Pfam" id="PF22939"/>
    </source>
</evidence>
<dbReference type="Pfam" id="PF22939">
    <property type="entry name" value="WHD_GPIID"/>
    <property type="match status" value="1"/>
</dbReference>
<dbReference type="HOGENOM" id="CLU_1865785_0_0_1"/>
<name>A0A0D0CS65_9AGAM</name>
<evidence type="ECO:0000313" key="2">
    <source>
        <dbReference type="EMBL" id="KIK73716.1"/>
    </source>
</evidence>
<dbReference type="STRING" id="930991.A0A0D0CS65"/>
<gene>
    <name evidence="2" type="ORF">PAXRUDRAFT_20565</name>
</gene>
<proteinExistence type="predicted"/>
<dbReference type="InterPro" id="IPR054471">
    <property type="entry name" value="GPIID_WHD"/>
</dbReference>
<dbReference type="OrthoDB" id="7464126at2759"/>
<reference evidence="2 3" key="1">
    <citation type="submission" date="2014-04" db="EMBL/GenBank/DDBJ databases">
        <authorList>
            <consortium name="DOE Joint Genome Institute"/>
            <person name="Kuo A."/>
            <person name="Kohler A."/>
            <person name="Jargeat P."/>
            <person name="Nagy L.G."/>
            <person name="Floudas D."/>
            <person name="Copeland A."/>
            <person name="Barry K.W."/>
            <person name="Cichocki N."/>
            <person name="Veneault-Fourrey C."/>
            <person name="LaButti K."/>
            <person name="Lindquist E.A."/>
            <person name="Lipzen A."/>
            <person name="Lundell T."/>
            <person name="Morin E."/>
            <person name="Murat C."/>
            <person name="Sun H."/>
            <person name="Tunlid A."/>
            <person name="Henrissat B."/>
            <person name="Grigoriev I.V."/>
            <person name="Hibbett D.S."/>
            <person name="Martin F."/>
            <person name="Nordberg H.P."/>
            <person name="Cantor M.N."/>
            <person name="Hua S.X."/>
        </authorList>
    </citation>
    <scope>NUCLEOTIDE SEQUENCE [LARGE SCALE GENOMIC DNA]</scope>
    <source>
        <strain evidence="2 3">Ve08.2h10</strain>
    </source>
</reference>
<dbReference type="PANTHER" id="PTHR10039">
    <property type="entry name" value="AMELOGENIN"/>
    <property type="match status" value="1"/>
</dbReference>
<dbReference type="EMBL" id="KN829484">
    <property type="protein sequence ID" value="KIK73716.1"/>
    <property type="molecule type" value="Genomic_DNA"/>
</dbReference>
<dbReference type="Proteomes" id="UP000054538">
    <property type="component" value="Unassembled WGS sequence"/>
</dbReference>
<accession>A0A0D0CS65</accession>
<organism evidence="2 3">
    <name type="scientific">Paxillus rubicundulus Ve08.2h10</name>
    <dbReference type="NCBI Taxonomy" id="930991"/>
    <lineage>
        <taxon>Eukaryota</taxon>
        <taxon>Fungi</taxon>
        <taxon>Dikarya</taxon>
        <taxon>Basidiomycota</taxon>
        <taxon>Agaricomycotina</taxon>
        <taxon>Agaricomycetes</taxon>
        <taxon>Agaricomycetidae</taxon>
        <taxon>Boletales</taxon>
        <taxon>Paxilineae</taxon>
        <taxon>Paxillaceae</taxon>
        <taxon>Paxillus</taxon>
    </lineage>
</organism>
<dbReference type="AlphaFoldDB" id="A0A0D0CS65"/>
<dbReference type="InParanoid" id="A0A0D0CS65"/>